<keyword evidence="7" id="KW-0408">Iron</keyword>
<dbReference type="PROSITE" id="PS52016">
    <property type="entry name" value="TONB_DEPENDENT_REC_3"/>
    <property type="match status" value="1"/>
</dbReference>
<dbReference type="Gene3D" id="2.170.130.10">
    <property type="entry name" value="TonB-dependent receptor, plug domain"/>
    <property type="match status" value="1"/>
</dbReference>
<dbReference type="Gene3D" id="2.60.40.1120">
    <property type="entry name" value="Carboxypeptidase-like, regulatory domain"/>
    <property type="match status" value="1"/>
</dbReference>
<proteinExistence type="inferred from homology"/>
<evidence type="ECO:0000256" key="12">
    <source>
        <dbReference type="PROSITE-ProRule" id="PRU01360"/>
    </source>
</evidence>
<comment type="subcellular location">
    <subcellularLocation>
        <location evidence="1 12">Cell outer membrane</location>
        <topology evidence="1 12">Multi-pass membrane protein</topology>
    </subcellularLocation>
</comment>
<dbReference type="Pfam" id="PF07715">
    <property type="entry name" value="Plug"/>
    <property type="match status" value="1"/>
</dbReference>
<feature type="domain" description="TonB-dependent receptor plug" evidence="16">
    <location>
        <begin position="135"/>
        <end position="230"/>
    </location>
</feature>
<feature type="chain" id="PRO_5013172825" description="TonB-dependent siderophore receptor" evidence="14">
    <location>
        <begin position="19"/>
        <end position="905"/>
    </location>
</feature>
<dbReference type="Pfam" id="PF00593">
    <property type="entry name" value="TonB_dep_Rec_b-barrel"/>
    <property type="match status" value="1"/>
</dbReference>
<dbReference type="Pfam" id="PF13715">
    <property type="entry name" value="CarbopepD_reg_2"/>
    <property type="match status" value="1"/>
</dbReference>
<dbReference type="InterPro" id="IPR037066">
    <property type="entry name" value="Plug_dom_sf"/>
</dbReference>
<keyword evidence="11 12" id="KW-0998">Cell outer membrane</keyword>
<dbReference type="PANTHER" id="PTHR32552:SF68">
    <property type="entry name" value="FERRICHROME OUTER MEMBRANE TRANSPORTER_PHAGE RECEPTOR"/>
    <property type="match status" value="1"/>
</dbReference>
<evidence type="ECO:0000313" key="17">
    <source>
        <dbReference type="EMBL" id="PCE64432.1"/>
    </source>
</evidence>
<dbReference type="Gene3D" id="2.40.170.20">
    <property type="entry name" value="TonB-dependent receptor, beta-barrel domain"/>
    <property type="match status" value="1"/>
</dbReference>
<dbReference type="SUPFAM" id="SSF49464">
    <property type="entry name" value="Carboxypeptidase regulatory domain-like"/>
    <property type="match status" value="1"/>
</dbReference>
<evidence type="ECO:0000256" key="7">
    <source>
        <dbReference type="ARBA" id="ARBA00023004"/>
    </source>
</evidence>
<keyword evidence="18" id="KW-1185">Reference proteome</keyword>
<feature type="signal peptide" evidence="14">
    <location>
        <begin position="1"/>
        <end position="18"/>
    </location>
</feature>
<evidence type="ECO:0000259" key="15">
    <source>
        <dbReference type="Pfam" id="PF00593"/>
    </source>
</evidence>
<dbReference type="InterPro" id="IPR008969">
    <property type="entry name" value="CarboxyPept-like_regulatory"/>
</dbReference>
<evidence type="ECO:0000256" key="4">
    <source>
        <dbReference type="ARBA" id="ARBA00022496"/>
    </source>
</evidence>
<dbReference type="InterPro" id="IPR012910">
    <property type="entry name" value="Plug_dom"/>
</dbReference>
<evidence type="ECO:0000256" key="13">
    <source>
        <dbReference type="RuleBase" id="RU003357"/>
    </source>
</evidence>
<evidence type="ECO:0000259" key="16">
    <source>
        <dbReference type="Pfam" id="PF07715"/>
    </source>
</evidence>
<keyword evidence="4" id="KW-0410">Iron transport</keyword>
<evidence type="ECO:0000256" key="6">
    <source>
        <dbReference type="ARBA" id="ARBA00022729"/>
    </source>
</evidence>
<name>A0A2A4G9J5_9FLAO</name>
<dbReference type="OrthoDB" id="9775095at2"/>
<dbReference type="EMBL" id="NBWU01000003">
    <property type="protein sequence ID" value="PCE64432.1"/>
    <property type="molecule type" value="Genomic_DNA"/>
</dbReference>
<evidence type="ECO:0000256" key="9">
    <source>
        <dbReference type="ARBA" id="ARBA00023077"/>
    </source>
</evidence>
<dbReference type="InterPro" id="IPR036942">
    <property type="entry name" value="Beta-barrel_TonB_sf"/>
</dbReference>
<dbReference type="InterPro" id="IPR039426">
    <property type="entry name" value="TonB-dep_rcpt-like"/>
</dbReference>
<dbReference type="AlphaFoldDB" id="A0A2A4G9J5"/>
<dbReference type="RefSeq" id="WP_097440553.1">
    <property type="nucleotide sequence ID" value="NZ_KZ300476.1"/>
</dbReference>
<keyword evidence="6 14" id="KW-0732">Signal</keyword>
<evidence type="ECO:0000256" key="11">
    <source>
        <dbReference type="ARBA" id="ARBA00023237"/>
    </source>
</evidence>
<dbReference type="Proteomes" id="UP000219559">
    <property type="component" value="Unassembled WGS sequence"/>
</dbReference>
<comment type="caution">
    <text evidence="17">The sequence shown here is derived from an EMBL/GenBank/DDBJ whole genome shotgun (WGS) entry which is preliminary data.</text>
</comment>
<keyword evidence="2 12" id="KW-0813">Transport</keyword>
<evidence type="ECO:0000256" key="10">
    <source>
        <dbReference type="ARBA" id="ARBA00023136"/>
    </source>
</evidence>
<evidence type="ECO:0000256" key="2">
    <source>
        <dbReference type="ARBA" id="ARBA00022448"/>
    </source>
</evidence>
<keyword evidence="8" id="KW-0406">Ion transport</keyword>
<keyword evidence="9 13" id="KW-0798">TonB box</keyword>
<dbReference type="GO" id="GO:0015344">
    <property type="term" value="F:siderophore uptake transmembrane transporter activity"/>
    <property type="evidence" value="ECO:0007669"/>
    <property type="project" value="TreeGrafter"/>
</dbReference>
<keyword evidence="3 12" id="KW-1134">Transmembrane beta strand</keyword>
<dbReference type="CDD" id="cd01347">
    <property type="entry name" value="ligand_gated_channel"/>
    <property type="match status" value="1"/>
</dbReference>
<evidence type="ECO:0000256" key="8">
    <source>
        <dbReference type="ARBA" id="ARBA00023065"/>
    </source>
</evidence>
<accession>A0A2A4G9J5</accession>
<evidence type="ECO:0000313" key="18">
    <source>
        <dbReference type="Proteomes" id="UP000219559"/>
    </source>
</evidence>
<comment type="similarity">
    <text evidence="12 13">Belongs to the TonB-dependent receptor family.</text>
</comment>
<gene>
    <name evidence="17" type="ORF">B7P33_09085</name>
</gene>
<protein>
    <recommendedName>
        <fullName evidence="19">TonB-dependent siderophore receptor</fullName>
    </recommendedName>
</protein>
<dbReference type="InterPro" id="IPR000531">
    <property type="entry name" value="Beta-barrel_TonB"/>
</dbReference>
<feature type="domain" description="TonB-dependent receptor-like beta-barrel" evidence="15">
    <location>
        <begin position="450"/>
        <end position="877"/>
    </location>
</feature>
<reference evidence="17 18" key="1">
    <citation type="submission" date="2017-04" db="EMBL/GenBank/DDBJ databases">
        <title>A new member of the family Flavobacteriaceae isolated from ascidians.</title>
        <authorList>
            <person name="Chen L."/>
        </authorList>
    </citation>
    <scope>NUCLEOTIDE SEQUENCE [LARGE SCALE GENOMIC DNA]</scope>
    <source>
        <strain evidence="17 18">HQA918</strain>
    </source>
</reference>
<evidence type="ECO:0000256" key="5">
    <source>
        <dbReference type="ARBA" id="ARBA00022692"/>
    </source>
</evidence>
<dbReference type="SUPFAM" id="SSF56935">
    <property type="entry name" value="Porins"/>
    <property type="match status" value="1"/>
</dbReference>
<keyword evidence="5 12" id="KW-0812">Transmembrane</keyword>
<sequence>MRLALLATFLLCFSLSWAQNASVSGNITAPDGEALTGVTVQISALSKGTFTDEQGDFTLTGLPAGNHSLTLSYIGFKNKEIAIALSEGQQLQLEAQTLFEGNELLQEVVLTGERQNKFSRKETAYVSKLPLKDIENSQVYTTITSEILESQVVTNFDEALNNATGVGKLWEATGRAPGNGTGYFSARGFATQPRLVDGLPGFTFSAVDPSYIERIEVIKGPSATLFGSTETSLGGLINVVTKKPYEGFGGSITYTGGSFNTHRISADVNTPISTSEKTFFRVTTSFLTKDSFQDAGFTETFFVAPSLTHRFNNKLTLKLGVEYSRTKQTNPSMLFLRRGAPMVSRNIEQMNVDPNKSFTSDDIHLTSPILNTRAVVDYKLTDRWTSQTVAALNYSEAKGYYQYNIDGGPMAILFLSQLTTNPALEPLQPILGPMVNPMLLEANALLQQDAFTRIFDKRDANATNFNIQQNFVGDVKIGDMRNRVVFGLDYLSKAEHSRNQSGNPVLTTTSNFPQLLGFFANPPSPPVPAEFVPTLQALGQQTEATYQGLPYFDAFIDPRGNVIESTFTPGATYTPNKANLDQIFAQVPVNDIKVGSQVLAAYVSDVINVAPNLTVNVGLRLDHFIQDGNKAVEVDDYTKTNFSPNAGFVYQPIMNRLSVFGNYQTGFLNQNPIINPAGSIRPDGTVAPEPWVTTLDPVKANQYEAGIKTNLVGNKLNLGVSYYYINVKDRATSDPRVPLLPQTVDIAETVSKGIELEVNSNPFPGMNLRASYSYNDSEVTDAYSKLAGEVITPIQGYRPEEAGPEKVYNFWADYRIQSTNDFLSRIGIGAGFNGASEHYTLNNAISGQFELPSYTIFNASLYYDAEKFRIGIKANNISDEEYYRGWSTINAQAPFNMLGTVSYKF</sequence>
<evidence type="ECO:0000256" key="3">
    <source>
        <dbReference type="ARBA" id="ARBA00022452"/>
    </source>
</evidence>
<dbReference type="PANTHER" id="PTHR32552">
    <property type="entry name" value="FERRICHROME IRON RECEPTOR-RELATED"/>
    <property type="match status" value="1"/>
</dbReference>
<keyword evidence="10 12" id="KW-0472">Membrane</keyword>
<evidence type="ECO:0000256" key="14">
    <source>
        <dbReference type="SAM" id="SignalP"/>
    </source>
</evidence>
<organism evidence="17 18">
    <name type="scientific">Sediminicola luteus</name>
    <dbReference type="NCBI Taxonomy" id="319238"/>
    <lineage>
        <taxon>Bacteria</taxon>
        <taxon>Pseudomonadati</taxon>
        <taxon>Bacteroidota</taxon>
        <taxon>Flavobacteriia</taxon>
        <taxon>Flavobacteriales</taxon>
        <taxon>Flavobacteriaceae</taxon>
        <taxon>Sediminicola</taxon>
    </lineage>
</organism>
<evidence type="ECO:0000256" key="1">
    <source>
        <dbReference type="ARBA" id="ARBA00004571"/>
    </source>
</evidence>
<evidence type="ECO:0008006" key="19">
    <source>
        <dbReference type="Google" id="ProtNLM"/>
    </source>
</evidence>
<dbReference type="GO" id="GO:0009279">
    <property type="term" value="C:cell outer membrane"/>
    <property type="evidence" value="ECO:0007669"/>
    <property type="project" value="UniProtKB-SubCell"/>
</dbReference>